<reference evidence="2" key="2">
    <citation type="submission" date="2020-09" db="EMBL/GenBank/DDBJ databases">
        <authorList>
            <person name="Sun Q."/>
            <person name="Kim S."/>
        </authorList>
    </citation>
    <scope>NUCLEOTIDE SEQUENCE</scope>
    <source>
        <strain evidence="2">KCTC 22164</strain>
    </source>
</reference>
<dbReference type="Gene3D" id="1.20.58.480">
    <property type="match status" value="1"/>
</dbReference>
<dbReference type="EMBL" id="BMXP01000001">
    <property type="protein sequence ID" value="GGW74014.1"/>
    <property type="molecule type" value="Genomic_DNA"/>
</dbReference>
<comment type="function">
    <text evidence="1">Heme-dependent dioxygenase that catalyzes the oxidative cleavage of the L-tryptophan (L-Trp) pyrrole ring and converts L-tryptophan to N-formyl-L-kynurenine. Catalyzes the oxidative cleavage of the indole moiety.</text>
</comment>
<dbReference type="GO" id="GO:0020037">
    <property type="term" value="F:heme binding"/>
    <property type="evidence" value="ECO:0007669"/>
    <property type="project" value="UniProtKB-UniRule"/>
</dbReference>
<keyword evidence="1" id="KW-0349">Heme</keyword>
<dbReference type="RefSeq" id="WP_189403249.1">
    <property type="nucleotide sequence ID" value="NZ_BMXP01000001.1"/>
</dbReference>
<reference evidence="2" key="1">
    <citation type="journal article" date="2014" name="Int. J. Syst. Evol. Microbiol.">
        <title>Complete genome sequence of Corynebacterium casei LMG S-19264T (=DSM 44701T), isolated from a smear-ripened cheese.</title>
        <authorList>
            <consortium name="US DOE Joint Genome Institute (JGI-PGF)"/>
            <person name="Walter F."/>
            <person name="Albersmeier A."/>
            <person name="Kalinowski J."/>
            <person name="Ruckert C."/>
        </authorList>
    </citation>
    <scope>NUCLEOTIDE SEQUENCE</scope>
    <source>
        <strain evidence="2">KCTC 22164</strain>
    </source>
</reference>
<evidence type="ECO:0000256" key="1">
    <source>
        <dbReference type="HAMAP-Rule" id="MF_01972"/>
    </source>
</evidence>
<dbReference type="GO" id="GO:0004833">
    <property type="term" value="F:L-tryptophan 2,3-dioxygenase activity"/>
    <property type="evidence" value="ECO:0007669"/>
    <property type="project" value="UniProtKB-UniRule"/>
</dbReference>
<comment type="pathway">
    <text evidence="1">Amino-acid degradation; L-tryptophan degradation via kynurenine pathway; L-kynurenine from L-tryptophan: step 1/2.</text>
</comment>
<name>A0A918MV36_9ALTE</name>
<keyword evidence="1" id="KW-0479">Metal-binding</keyword>
<dbReference type="EC" id="1.13.11.11" evidence="1"/>
<proteinExistence type="inferred from homology"/>
<dbReference type="InterPro" id="IPR037217">
    <property type="entry name" value="Trp/Indoleamine_2_3_dOase-like"/>
</dbReference>
<feature type="binding site" evidence="1">
    <location>
        <position position="111"/>
    </location>
    <ligand>
        <name>substrate</name>
    </ligand>
</feature>
<keyword evidence="1" id="KW-0223">Dioxygenase</keyword>
<dbReference type="Pfam" id="PF03301">
    <property type="entry name" value="Trp_dioxygenase"/>
    <property type="match status" value="1"/>
</dbReference>
<dbReference type="GO" id="GO:0019441">
    <property type="term" value="P:L-tryptophan catabolic process to kynurenine"/>
    <property type="evidence" value="ECO:0007669"/>
    <property type="project" value="UniProtKB-UniRule"/>
</dbReference>
<dbReference type="SUPFAM" id="SSF140959">
    <property type="entry name" value="Indolic compounds 2,3-dioxygenase-like"/>
    <property type="match status" value="1"/>
</dbReference>
<protein>
    <recommendedName>
        <fullName evidence="1">Tryptophan 2,3-dioxygenase</fullName>
        <shortName evidence="1">TDO</shortName>
        <ecNumber evidence="1">1.13.11.11</ecNumber>
    </recommendedName>
    <alternativeName>
        <fullName evidence="1">Tryptamin 2,3-dioxygenase</fullName>
    </alternativeName>
    <alternativeName>
        <fullName evidence="1">Tryptophan oxygenase</fullName>
        <shortName evidence="1">TO</shortName>
        <shortName evidence="1">TRPO</shortName>
    </alternativeName>
    <alternativeName>
        <fullName evidence="1">Tryptophan pyrrolase</fullName>
    </alternativeName>
    <alternativeName>
        <fullName evidence="1">Tryptophanase</fullName>
    </alternativeName>
</protein>
<dbReference type="Gene3D" id="1.10.287.3810">
    <property type="match status" value="1"/>
</dbReference>
<feature type="binding site" evidence="1">
    <location>
        <begin position="40"/>
        <end position="44"/>
    </location>
    <ligand>
        <name>substrate</name>
    </ligand>
</feature>
<keyword evidence="1" id="KW-0823">Tryptophan catabolism</keyword>
<gene>
    <name evidence="1" type="primary">kynA</name>
    <name evidence="2" type="ORF">GCM10007391_02230</name>
</gene>
<feature type="binding site" evidence="1">
    <location>
        <position position="311"/>
    </location>
    <ligand>
        <name>substrate</name>
    </ligand>
</feature>
<evidence type="ECO:0000313" key="2">
    <source>
        <dbReference type="EMBL" id="GGW74014.1"/>
    </source>
</evidence>
<accession>A0A918MV36</accession>
<comment type="similarity">
    <text evidence="1">Belongs to the tryptophan 2,3-dioxygenase family.</text>
</comment>
<dbReference type="GO" id="GO:0046872">
    <property type="term" value="F:metal ion binding"/>
    <property type="evidence" value="ECO:0007669"/>
    <property type="project" value="UniProtKB-KW"/>
</dbReference>
<keyword evidence="1" id="KW-0408">Iron</keyword>
<comment type="caution">
    <text evidence="2">The sequence shown here is derived from an EMBL/GenBank/DDBJ whole genome shotgun (WGS) entry which is preliminary data.</text>
</comment>
<comment type="catalytic activity">
    <reaction evidence="1">
        <text>L-tryptophan + O2 = N-formyl-L-kynurenine</text>
        <dbReference type="Rhea" id="RHEA:24536"/>
        <dbReference type="ChEBI" id="CHEBI:15379"/>
        <dbReference type="ChEBI" id="CHEBI:57912"/>
        <dbReference type="ChEBI" id="CHEBI:58629"/>
        <dbReference type="EC" id="1.13.11.11"/>
    </reaction>
</comment>
<sequence>MKKNIEPCYYGDYLQLDKILGAQSLESKKYGEPAHDEMLFIIVHQVYELWFKQVLHELNAVIDTFTPERLSDTDLIGVVHRLNRIIQIQQLMNDQISVMETMTPQQFLAFRDYLVPASGFQSIQFKRLEISLGLKREYRIDFDKQSFYSRLTDEDRALLEGLEAKPSLFELVDRWLARLPLLKTADFDFWQHYKQATDTLLNNDKDTIENNDTLSDKEKRQELNDWQSTRENFDALFDSSQYASLRKEDKFRLSHKAMLSALFIKQYSEAPIFNLPFQLITALTEIDEKLTIWRYRHAMMVQRMLGTKIGTGGSSGHHYLKKTTESNRIFSDFFNMATFLLPKDMLPPLPASVSRYLGFYLSESTANDSAK</sequence>
<dbReference type="PANTHER" id="PTHR10138:SF0">
    <property type="entry name" value="TRYPTOPHAN 2,3-DIOXYGENASE"/>
    <property type="match status" value="1"/>
</dbReference>
<feature type="binding site" description="axial binding residue" evidence="1">
    <location>
        <position position="297"/>
    </location>
    <ligand>
        <name>heme</name>
        <dbReference type="ChEBI" id="CHEBI:30413"/>
    </ligand>
    <ligandPart>
        <name>Fe</name>
        <dbReference type="ChEBI" id="CHEBI:18248"/>
    </ligandPart>
</feature>
<keyword evidence="3" id="KW-1185">Reference proteome</keyword>
<comment type="subunit">
    <text evidence="1">Homotetramer.</text>
</comment>
<dbReference type="InterPro" id="IPR004981">
    <property type="entry name" value="Trp_2_3_dOase"/>
</dbReference>
<comment type="cofactor">
    <cofactor evidence="1">
        <name>heme</name>
        <dbReference type="ChEBI" id="CHEBI:30413"/>
    </cofactor>
    <text evidence="1">Binds 1 heme group per subunit.</text>
</comment>
<dbReference type="PANTHER" id="PTHR10138">
    <property type="entry name" value="TRYPTOPHAN 2,3-DIOXYGENASE"/>
    <property type="match status" value="1"/>
</dbReference>
<evidence type="ECO:0000313" key="3">
    <source>
        <dbReference type="Proteomes" id="UP000631300"/>
    </source>
</evidence>
<comment type="caution">
    <text evidence="1">Lacks conserved residue(s) required for the propagation of feature annotation.</text>
</comment>
<dbReference type="Proteomes" id="UP000631300">
    <property type="component" value="Unassembled WGS sequence"/>
</dbReference>
<keyword evidence="1" id="KW-0560">Oxidoreductase</keyword>
<dbReference type="GO" id="GO:0019442">
    <property type="term" value="P:L-tryptophan catabolic process to acetyl-CoA"/>
    <property type="evidence" value="ECO:0007669"/>
    <property type="project" value="TreeGrafter"/>
</dbReference>
<dbReference type="HAMAP" id="MF_01972">
    <property type="entry name" value="T23O"/>
    <property type="match status" value="1"/>
</dbReference>
<dbReference type="AlphaFoldDB" id="A0A918MV36"/>
<organism evidence="2 3">
    <name type="scientific">Alteromonas halophila</name>
    <dbReference type="NCBI Taxonomy" id="516698"/>
    <lineage>
        <taxon>Bacteria</taxon>
        <taxon>Pseudomonadati</taxon>
        <taxon>Pseudomonadota</taxon>
        <taxon>Gammaproteobacteria</taxon>
        <taxon>Alteromonadales</taxon>
        <taxon>Alteromonadaceae</taxon>
        <taxon>Alteromonas/Salinimonas group</taxon>
        <taxon>Alteromonas</taxon>
    </lineage>
</organism>